<organism evidence="2 3">
    <name type="scientific">Aspergillus sclerotialis</name>
    <dbReference type="NCBI Taxonomy" id="2070753"/>
    <lineage>
        <taxon>Eukaryota</taxon>
        <taxon>Fungi</taxon>
        <taxon>Dikarya</taxon>
        <taxon>Ascomycota</taxon>
        <taxon>Pezizomycotina</taxon>
        <taxon>Eurotiomycetes</taxon>
        <taxon>Eurotiomycetidae</taxon>
        <taxon>Eurotiales</taxon>
        <taxon>Aspergillaceae</taxon>
        <taxon>Aspergillus</taxon>
        <taxon>Aspergillus subgen. Polypaecilum</taxon>
    </lineage>
</organism>
<feature type="compositionally biased region" description="Acidic residues" evidence="1">
    <location>
        <begin position="1"/>
        <end position="11"/>
    </location>
</feature>
<dbReference type="STRING" id="2070753.A0A3A2ZHT7"/>
<protein>
    <submittedName>
        <fullName evidence="2">Uncharacterized protein</fullName>
    </submittedName>
</protein>
<feature type="non-terminal residue" evidence="2">
    <location>
        <position position="96"/>
    </location>
</feature>
<comment type="caution">
    <text evidence="2">The sequence shown here is derived from an EMBL/GenBank/DDBJ whole genome shotgun (WGS) entry which is preliminary data.</text>
</comment>
<evidence type="ECO:0000256" key="1">
    <source>
        <dbReference type="SAM" id="MobiDB-lite"/>
    </source>
</evidence>
<keyword evidence="3" id="KW-1185">Reference proteome</keyword>
<gene>
    <name evidence="2" type="ORF">PHISCL_10852</name>
</gene>
<dbReference type="EMBL" id="MVGC01002574">
    <property type="protein sequence ID" value="RJE16811.1"/>
    <property type="molecule type" value="Genomic_DNA"/>
</dbReference>
<feature type="region of interest" description="Disordered" evidence="1">
    <location>
        <begin position="1"/>
        <end position="72"/>
    </location>
</feature>
<evidence type="ECO:0000313" key="2">
    <source>
        <dbReference type="EMBL" id="RJE16811.1"/>
    </source>
</evidence>
<feature type="compositionally biased region" description="Polar residues" evidence="1">
    <location>
        <begin position="14"/>
        <end position="24"/>
    </location>
</feature>
<name>A0A3A2ZHT7_9EURO</name>
<reference evidence="3" key="1">
    <citation type="submission" date="2017-02" db="EMBL/GenBank/DDBJ databases">
        <authorList>
            <person name="Tafer H."/>
            <person name="Lopandic K."/>
        </authorList>
    </citation>
    <scope>NUCLEOTIDE SEQUENCE [LARGE SCALE GENOMIC DNA]</scope>
    <source>
        <strain evidence="3">CBS 366.77</strain>
    </source>
</reference>
<sequence>MQSESTDDQEMQDAPTSIHNSPQRPNKRQSADSGDEMDCLSDAIPGDDARSGSRGVSSLDPPIKTRLVTCDGNGEEKLNWVHLYKQRQKLEQNWTK</sequence>
<dbReference type="Proteomes" id="UP000266188">
    <property type="component" value="Unassembled WGS sequence"/>
</dbReference>
<accession>A0A3A2ZHT7</accession>
<dbReference type="AlphaFoldDB" id="A0A3A2ZHT7"/>
<evidence type="ECO:0000313" key="3">
    <source>
        <dbReference type="Proteomes" id="UP000266188"/>
    </source>
</evidence>
<proteinExistence type="predicted"/>